<keyword evidence="7" id="KW-1185">Reference proteome</keyword>
<keyword evidence="2" id="KW-0547">Nucleotide-binding</keyword>
<dbReference type="PROSITE" id="PS51720">
    <property type="entry name" value="G_AIG1"/>
    <property type="match status" value="1"/>
</dbReference>
<feature type="domain" description="AIG1-type G" evidence="5">
    <location>
        <begin position="98"/>
        <end position="307"/>
    </location>
</feature>
<dbReference type="OMA" id="STHEQTH"/>
<comment type="similarity">
    <text evidence="1">Belongs to the TRAFAC class TrmE-Era-EngA-EngB-Septin-like GTPase superfamily. AIG1/Toc34/Toc159-like paraseptin GTPase family. IAN subfamily.</text>
</comment>
<evidence type="ECO:0000313" key="6">
    <source>
        <dbReference type="Ensembl" id="ENSGMOP00000006750.2"/>
    </source>
</evidence>
<dbReference type="Ensembl" id="ENSGMOT00000006945.2">
    <property type="protein sequence ID" value="ENSGMOP00000006750.2"/>
    <property type="gene ID" value="ENSGMOG00000006359.2"/>
</dbReference>
<reference evidence="6" key="2">
    <citation type="submission" date="2025-09" db="UniProtKB">
        <authorList>
            <consortium name="Ensembl"/>
        </authorList>
    </citation>
    <scope>IDENTIFICATION</scope>
</reference>
<reference evidence="6" key="1">
    <citation type="submission" date="2025-08" db="UniProtKB">
        <authorList>
            <consortium name="Ensembl"/>
        </authorList>
    </citation>
    <scope>IDENTIFICATION</scope>
</reference>
<dbReference type="GeneTree" id="ENSGT00940000164100"/>
<name>A0A8C5F5D7_GADMO</name>
<evidence type="ECO:0000256" key="1">
    <source>
        <dbReference type="ARBA" id="ARBA00008535"/>
    </source>
</evidence>
<feature type="region of interest" description="Disordered" evidence="4">
    <location>
        <begin position="33"/>
        <end position="74"/>
    </location>
</feature>
<dbReference type="Proteomes" id="UP000694546">
    <property type="component" value="Chromosome 5"/>
</dbReference>
<evidence type="ECO:0000259" key="5">
    <source>
        <dbReference type="PROSITE" id="PS51720"/>
    </source>
</evidence>
<dbReference type="InterPro" id="IPR045058">
    <property type="entry name" value="GIMA/IAN/Toc"/>
</dbReference>
<dbReference type="Pfam" id="PF04548">
    <property type="entry name" value="AIG1"/>
    <property type="match status" value="1"/>
</dbReference>
<dbReference type="AlphaFoldDB" id="A0A8C5F5D7"/>
<dbReference type="GO" id="GO:0005525">
    <property type="term" value="F:GTP binding"/>
    <property type="evidence" value="ECO:0007669"/>
    <property type="project" value="UniProtKB-KW"/>
</dbReference>
<accession>A0A8C5F5D7</accession>
<dbReference type="PANTHER" id="PTHR10903">
    <property type="entry name" value="GTPASE, IMAP FAMILY MEMBER-RELATED"/>
    <property type="match status" value="1"/>
</dbReference>
<dbReference type="InterPro" id="IPR027417">
    <property type="entry name" value="P-loop_NTPase"/>
</dbReference>
<evidence type="ECO:0000256" key="3">
    <source>
        <dbReference type="ARBA" id="ARBA00023134"/>
    </source>
</evidence>
<feature type="compositionally biased region" description="Basic and acidic residues" evidence="4">
    <location>
        <begin position="124"/>
        <end position="134"/>
    </location>
</feature>
<evidence type="ECO:0000256" key="4">
    <source>
        <dbReference type="SAM" id="MobiDB-lite"/>
    </source>
</evidence>
<evidence type="ECO:0000256" key="2">
    <source>
        <dbReference type="ARBA" id="ARBA00022741"/>
    </source>
</evidence>
<dbReference type="InterPro" id="IPR006703">
    <property type="entry name" value="G_AIG1"/>
</dbReference>
<feature type="region of interest" description="Disordered" evidence="4">
    <location>
        <begin position="124"/>
        <end position="144"/>
    </location>
</feature>
<dbReference type="SUPFAM" id="SSF52540">
    <property type="entry name" value="P-loop containing nucleoside triphosphate hydrolases"/>
    <property type="match status" value="1"/>
</dbReference>
<proteinExistence type="inferred from homology"/>
<sequence>MLGEAGRRNTEDTAMGLLTEKLLRAEELQEAFRETVRQREEERGRELEALKRRQEEERKSEAEEHGRYQEKKKSLEEAVRSHAFMVQLEMNGAPDDETRKTSVILVGLSGSGKTSAMNLILRRADQRYSPRDPHPGPPEPRPATTRCLGKELHHQGQRFLLVDTPELLDEDGAENLEVVKDCLALALPGPHVVLLVFQTGRFTQGEAELLAQLPKTFGPQVLERSIVVFTRADGQTSRSVERYVADAPAALRETVRRCGSRYHGLNVGESRSALSFPQVKDLLAGVKRLVASHAGEPMASRRFSTEELRKRKERRNIEDGF</sequence>
<evidence type="ECO:0000313" key="7">
    <source>
        <dbReference type="Proteomes" id="UP000694546"/>
    </source>
</evidence>
<dbReference type="PANTHER" id="PTHR10903:SF112">
    <property type="entry name" value="SI:CH211-113E8.5"/>
    <property type="match status" value="1"/>
</dbReference>
<organism evidence="6 7">
    <name type="scientific">Gadus morhua</name>
    <name type="common">Atlantic cod</name>
    <dbReference type="NCBI Taxonomy" id="8049"/>
    <lineage>
        <taxon>Eukaryota</taxon>
        <taxon>Metazoa</taxon>
        <taxon>Chordata</taxon>
        <taxon>Craniata</taxon>
        <taxon>Vertebrata</taxon>
        <taxon>Euteleostomi</taxon>
        <taxon>Actinopterygii</taxon>
        <taxon>Neopterygii</taxon>
        <taxon>Teleostei</taxon>
        <taxon>Neoteleostei</taxon>
        <taxon>Acanthomorphata</taxon>
        <taxon>Zeiogadaria</taxon>
        <taxon>Gadariae</taxon>
        <taxon>Gadiformes</taxon>
        <taxon>Gadoidei</taxon>
        <taxon>Gadidae</taxon>
        <taxon>Gadus</taxon>
    </lineage>
</organism>
<keyword evidence="3" id="KW-0342">GTP-binding</keyword>
<dbReference type="Gene3D" id="3.40.50.300">
    <property type="entry name" value="P-loop containing nucleotide triphosphate hydrolases"/>
    <property type="match status" value="1"/>
</dbReference>
<protein>
    <recommendedName>
        <fullName evidence="5">AIG1-type G domain-containing protein</fullName>
    </recommendedName>
</protein>